<evidence type="ECO:0000313" key="9">
    <source>
        <dbReference type="Proteomes" id="UP001500967"/>
    </source>
</evidence>
<dbReference type="EMBL" id="BAAAGX010000016">
    <property type="protein sequence ID" value="GAA0250962.1"/>
    <property type="molecule type" value="Genomic_DNA"/>
</dbReference>
<feature type="transmembrane region" description="Helical" evidence="7">
    <location>
        <begin position="378"/>
        <end position="398"/>
    </location>
</feature>
<sequence length="409" mass="41135">MTRGALALVADRSFGALFWGKLLSSAGLWMQGVTAAVVVYQGTGSATAVSLVSIAQAAPQLVLGPWTGSLADRGDRARQILAGRVLCGLGSALLAVFFAVAEPGPRGLVAVVFSCSFLVGTGFVVGGPAMQSVIPDLVRPDELRTAMTLNTTPMTTARIVGPALGALVLGWAGPAAAFAISAVPHVVFVVLLVWVARLPARADVGEGAPTSMRAGLRYLRAHPRLLVMLGGTALVGVGTEPSLTLAPALSVAVHGDVTLAGALTLAFGVGALAALLGSPLLARRASVLRSAWIGLALLIGGLGASTVVAAPGWAFGCFGVAGAGFSWGMAGFSSVLQAESDPAFRGRVMAWWLIAFLGCRPLSSAATGVLTDLTSVRVTFPVTGAALALAAVLLAAALRSPAVSRADAG</sequence>
<comment type="subcellular location">
    <subcellularLocation>
        <location evidence="1">Cell membrane</location>
        <topology evidence="1">Multi-pass membrane protein</topology>
    </subcellularLocation>
</comment>
<name>A0ABN0UIA4_9ACTN</name>
<protein>
    <submittedName>
        <fullName evidence="8">MFS transporter</fullName>
    </submittedName>
</protein>
<comment type="caution">
    <text evidence="8">The sequence shown here is derived from an EMBL/GenBank/DDBJ whole genome shotgun (WGS) entry which is preliminary data.</text>
</comment>
<dbReference type="PANTHER" id="PTHR23513:SF11">
    <property type="entry name" value="STAPHYLOFERRIN A TRANSPORTER"/>
    <property type="match status" value="1"/>
</dbReference>
<feature type="transmembrane region" description="Helical" evidence="7">
    <location>
        <begin position="313"/>
        <end position="336"/>
    </location>
</feature>
<evidence type="ECO:0000256" key="6">
    <source>
        <dbReference type="ARBA" id="ARBA00023136"/>
    </source>
</evidence>
<dbReference type="CDD" id="cd06173">
    <property type="entry name" value="MFS_MefA_like"/>
    <property type="match status" value="1"/>
</dbReference>
<keyword evidence="6 7" id="KW-0472">Membrane</keyword>
<feature type="transmembrane region" description="Helical" evidence="7">
    <location>
        <begin position="221"/>
        <end position="239"/>
    </location>
</feature>
<dbReference type="Proteomes" id="UP001500967">
    <property type="component" value="Unassembled WGS sequence"/>
</dbReference>
<dbReference type="Gene3D" id="1.20.1250.20">
    <property type="entry name" value="MFS general substrate transporter like domains"/>
    <property type="match status" value="1"/>
</dbReference>
<evidence type="ECO:0000256" key="3">
    <source>
        <dbReference type="ARBA" id="ARBA00022475"/>
    </source>
</evidence>
<feature type="transmembrane region" description="Helical" evidence="7">
    <location>
        <begin position="348"/>
        <end position="366"/>
    </location>
</feature>
<evidence type="ECO:0000256" key="1">
    <source>
        <dbReference type="ARBA" id="ARBA00004651"/>
    </source>
</evidence>
<feature type="transmembrane region" description="Helical" evidence="7">
    <location>
        <begin position="107"/>
        <end position="134"/>
    </location>
</feature>
<evidence type="ECO:0000256" key="7">
    <source>
        <dbReference type="SAM" id="Phobius"/>
    </source>
</evidence>
<dbReference type="Pfam" id="PF05977">
    <property type="entry name" value="MFS_3"/>
    <property type="match status" value="1"/>
</dbReference>
<dbReference type="InterPro" id="IPR036259">
    <property type="entry name" value="MFS_trans_sf"/>
</dbReference>
<evidence type="ECO:0000256" key="2">
    <source>
        <dbReference type="ARBA" id="ARBA00022448"/>
    </source>
</evidence>
<evidence type="ECO:0000313" key="8">
    <source>
        <dbReference type="EMBL" id="GAA0250962.1"/>
    </source>
</evidence>
<evidence type="ECO:0000256" key="5">
    <source>
        <dbReference type="ARBA" id="ARBA00022989"/>
    </source>
</evidence>
<dbReference type="SUPFAM" id="SSF103473">
    <property type="entry name" value="MFS general substrate transporter"/>
    <property type="match status" value="1"/>
</dbReference>
<feature type="transmembrane region" description="Helical" evidence="7">
    <location>
        <begin position="259"/>
        <end position="278"/>
    </location>
</feature>
<feature type="transmembrane region" description="Helical" evidence="7">
    <location>
        <begin position="81"/>
        <end position="101"/>
    </location>
</feature>
<keyword evidence="3" id="KW-1003">Cell membrane</keyword>
<feature type="transmembrane region" description="Helical" evidence="7">
    <location>
        <begin position="178"/>
        <end position="200"/>
    </location>
</feature>
<keyword evidence="2" id="KW-0813">Transport</keyword>
<gene>
    <name evidence="8" type="ORF">GCM10009539_40100</name>
</gene>
<keyword evidence="4 7" id="KW-0812">Transmembrane</keyword>
<organism evidence="8 9">
    <name type="scientific">Cryptosporangium japonicum</name>
    <dbReference type="NCBI Taxonomy" id="80872"/>
    <lineage>
        <taxon>Bacteria</taxon>
        <taxon>Bacillati</taxon>
        <taxon>Actinomycetota</taxon>
        <taxon>Actinomycetes</taxon>
        <taxon>Cryptosporangiales</taxon>
        <taxon>Cryptosporangiaceae</taxon>
        <taxon>Cryptosporangium</taxon>
    </lineage>
</organism>
<feature type="transmembrane region" description="Helical" evidence="7">
    <location>
        <begin position="290"/>
        <end position="307"/>
    </location>
</feature>
<reference evidence="8 9" key="1">
    <citation type="journal article" date="2019" name="Int. J. Syst. Evol. Microbiol.">
        <title>The Global Catalogue of Microorganisms (GCM) 10K type strain sequencing project: providing services to taxonomists for standard genome sequencing and annotation.</title>
        <authorList>
            <consortium name="The Broad Institute Genomics Platform"/>
            <consortium name="The Broad Institute Genome Sequencing Center for Infectious Disease"/>
            <person name="Wu L."/>
            <person name="Ma J."/>
        </authorList>
    </citation>
    <scope>NUCLEOTIDE SEQUENCE [LARGE SCALE GENOMIC DNA]</scope>
    <source>
        <strain evidence="8 9">JCM 10425</strain>
    </source>
</reference>
<evidence type="ECO:0000256" key="4">
    <source>
        <dbReference type="ARBA" id="ARBA00022692"/>
    </source>
</evidence>
<keyword evidence="9" id="KW-1185">Reference proteome</keyword>
<proteinExistence type="predicted"/>
<dbReference type="RefSeq" id="WP_344650386.1">
    <property type="nucleotide sequence ID" value="NZ_BAAAGX010000016.1"/>
</dbReference>
<dbReference type="PANTHER" id="PTHR23513">
    <property type="entry name" value="INTEGRAL MEMBRANE EFFLUX PROTEIN-RELATED"/>
    <property type="match status" value="1"/>
</dbReference>
<keyword evidence="5 7" id="KW-1133">Transmembrane helix</keyword>
<accession>A0ABN0UIA4</accession>
<dbReference type="InterPro" id="IPR010290">
    <property type="entry name" value="TM_effector"/>
</dbReference>